<organism evidence="7 8">
    <name type="scientific">Bulleidia extructa W1219</name>
    <dbReference type="NCBI Taxonomy" id="679192"/>
    <lineage>
        <taxon>Bacteria</taxon>
        <taxon>Bacillati</taxon>
        <taxon>Bacillota</taxon>
        <taxon>Erysipelotrichia</taxon>
        <taxon>Erysipelotrichales</taxon>
        <taxon>Erysipelotrichaceae</taxon>
        <taxon>Bulleidia</taxon>
    </lineage>
</organism>
<keyword evidence="8" id="KW-1185">Reference proteome</keyword>
<evidence type="ECO:0000256" key="2">
    <source>
        <dbReference type="ARBA" id="ARBA00005642"/>
    </source>
</evidence>
<dbReference type="Proteomes" id="UP000005017">
    <property type="component" value="Unassembled WGS sequence"/>
</dbReference>
<dbReference type="EC" id="5.4.99.25" evidence="5"/>
<dbReference type="eggNOG" id="COG0130">
    <property type="taxonomic scope" value="Bacteria"/>
</dbReference>
<evidence type="ECO:0000256" key="1">
    <source>
        <dbReference type="ARBA" id="ARBA00000385"/>
    </source>
</evidence>
<evidence type="ECO:0000256" key="5">
    <source>
        <dbReference type="HAMAP-Rule" id="MF_01080"/>
    </source>
</evidence>
<dbReference type="GO" id="GO:0160148">
    <property type="term" value="F:tRNA pseudouridine(55) synthase activity"/>
    <property type="evidence" value="ECO:0007669"/>
    <property type="project" value="UniProtKB-EC"/>
</dbReference>
<feature type="active site" description="Nucleophile" evidence="5">
    <location>
        <position position="38"/>
    </location>
</feature>
<dbReference type="GO" id="GO:1990481">
    <property type="term" value="P:mRNA pseudouridine synthesis"/>
    <property type="evidence" value="ECO:0007669"/>
    <property type="project" value="TreeGrafter"/>
</dbReference>
<dbReference type="NCBIfam" id="TIGR00431">
    <property type="entry name" value="TruB"/>
    <property type="match status" value="1"/>
</dbReference>
<dbReference type="PANTHER" id="PTHR13767">
    <property type="entry name" value="TRNA-PSEUDOURIDINE SYNTHASE"/>
    <property type="match status" value="1"/>
</dbReference>
<dbReference type="Gene3D" id="3.30.2350.10">
    <property type="entry name" value="Pseudouridine synthase"/>
    <property type="match status" value="1"/>
</dbReference>
<dbReference type="RefSeq" id="WP_006627401.1">
    <property type="nucleotide sequence ID" value="NZ_ADFR01000014.1"/>
</dbReference>
<dbReference type="Pfam" id="PF01509">
    <property type="entry name" value="TruB_N"/>
    <property type="match status" value="1"/>
</dbReference>
<dbReference type="OrthoDB" id="9802309at2"/>
<evidence type="ECO:0000259" key="6">
    <source>
        <dbReference type="Pfam" id="PF01509"/>
    </source>
</evidence>
<dbReference type="InterPro" id="IPR020103">
    <property type="entry name" value="PsdUridine_synth_cat_dom_sf"/>
</dbReference>
<dbReference type="InterPro" id="IPR014780">
    <property type="entry name" value="tRNA_psdUridine_synth_TruB"/>
</dbReference>
<dbReference type="CDD" id="cd02573">
    <property type="entry name" value="PseudoU_synth_EcTruB"/>
    <property type="match status" value="1"/>
</dbReference>
<comment type="function">
    <text evidence="5">Responsible for synthesis of pseudouridine from uracil-55 in the psi GC loop of transfer RNAs.</text>
</comment>
<comment type="catalytic activity">
    <reaction evidence="1 5">
        <text>uridine(55) in tRNA = pseudouridine(55) in tRNA</text>
        <dbReference type="Rhea" id="RHEA:42532"/>
        <dbReference type="Rhea" id="RHEA-COMP:10101"/>
        <dbReference type="Rhea" id="RHEA-COMP:10102"/>
        <dbReference type="ChEBI" id="CHEBI:65314"/>
        <dbReference type="ChEBI" id="CHEBI:65315"/>
        <dbReference type="EC" id="5.4.99.25"/>
    </reaction>
</comment>
<dbReference type="InterPro" id="IPR002501">
    <property type="entry name" value="PsdUridine_synth_N"/>
</dbReference>
<dbReference type="STRING" id="679192.HMPREF9013_0325"/>
<dbReference type="AlphaFoldDB" id="D2MPT8"/>
<sequence>MDAIYLINKPQGMTSFDVIAKMRKVLQMKKIGHTGTLDPEAGGLLIVLTGKFTKCIPYCVKDHKHYIAQFELGKASDTEDVFGQIIQERKARKHTALELNEICSSMKGRYLQIPPMYSAKKIKGKKLYEYAREGKEMERKTVEVEISDLSVRHLHDDIYEMEAVVSSGTYIRTLIVDFAKKLGELALMTSLKRVGIEHLSLNQSVPLADFDKTTKGIRLFDCVNPAYPLVEVKNPAPILQGKKIALDRNEEIVLLYHQQDILAAYQKENSGLYRCLRGLF</sequence>
<evidence type="ECO:0000256" key="3">
    <source>
        <dbReference type="ARBA" id="ARBA00022694"/>
    </source>
</evidence>
<reference evidence="8" key="1">
    <citation type="submission" date="2009-12" db="EMBL/GenBank/DDBJ databases">
        <title>Sequence of Clostridiales genomosp. BVAB3 str. UPII9-5.</title>
        <authorList>
            <person name="Madupu R."/>
            <person name="Durkin A.S."/>
            <person name="Torralba M."/>
            <person name="Methe B."/>
            <person name="Sutton G.G."/>
            <person name="Strausberg R.L."/>
            <person name="Nelson K.E."/>
        </authorList>
    </citation>
    <scope>NUCLEOTIDE SEQUENCE [LARGE SCALE GENOMIC DNA]</scope>
    <source>
        <strain evidence="8">W1219</strain>
    </source>
</reference>
<evidence type="ECO:0000256" key="4">
    <source>
        <dbReference type="ARBA" id="ARBA00023235"/>
    </source>
</evidence>
<dbReference type="GO" id="GO:0003723">
    <property type="term" value="F:RNA binding"/>
    <property type="evidence" value="ECO:0007669"/>
    <property type="project" value="InterPro"/>
</dbReference>
<comment type="caution">
    <text evidence="7">The sequence shown here is derived from an EMBL/GenBank/DDBJ whole genome shotgun (WGS) entry which is preliminary data.</text>
</comment>
<keyword evidence="3 5" id="KW-0819">tRNA processing</keyword>
<evidence type="ECO:0000313" key="7">
    <source>
        <dbReference type="EMBL" id="EFC05391.1"/>
    </source>
</evidence>
<protein>
    <recommendedName>
        <fullName evidence="5">tRNA pseudouridine synthase B</fullName>
        <ecNumber evidence="5">5.4.99.25</ecNumber>
    </recommendedName>
    <alternativeName>
        <fullName evidence="5">tRNA pseudouridine(55) synthase</fullName>
        <shortName evidence="5">Psi55 synthase</shortName>
    </alternativeName>
    <alternativeName>
        <fullName evidence="5">tRNA pseudouridylate synthase</fullName>
    </alternativeName>
    <alternativeName>
        <fullName evidence="5">tRNA-uridine isomerase</fullName>
    </alternativeName>
</protein>
<dbReference type="SUPFAM" id="SSF55120">
    <property type="entry name" value="Pseudouridine synthase"/>
    <property type="match status" value="1"/>
</dbReference>
<name>D2MPT8_9FIRM</name>
<feature type="domain" description="Pseudouridine synthase II N-terminal" evidence="6">
    <location>
        <begin position="23"/>
        <end position="171"/>
    </location>
</feature>
<keyword evidence="4 5" id="KW-0413">Isomerase</keyword>
<dbReference type="PANTHER" id="PTHR13767:SF2">
    <property type="entry name" value="PSEUDOURIDYLATE SYNTHASE TRUB1"/>
    <property type="match status" value="1"/>
</dbReference>
<accession>D2MPT8</accession>
<evidence type="ECO:0000313" key="8">
    <source>
        <dbReference type="Proteomes" id="UP000005017"/>
    </source>
</evidence>
<gene>
    <name evidence="5 7" type="primary">truB</name>
    <name evidence="7" type="ORF">HMPREF9013_0325</name>
</gene>
<dbReference type="GO" id="GO:0031119">
    <property type="term" value="P:tRNA pseudouridine synthesis"/>
    <property type="evidence" value="ECO:0007669"/>
    <property type="project" value="UniProtKB-UniRule"/>
</dbReference>
<dbReference type="HAMAP" id="MF_01080">
    <property type="entry name" value="TruB_bact"/>
    <property type="match status" value="1"/>
</dbReference>
<proteinExistence type="inferred from homology"/>
<dbReference type="EMBL" id="ADFR01000014">
    <property type="protein sequence ID" value="EFC05391.1"/>
    <property type="molecule type" value="Genomic_DNA"/>
</dbReference>
<comment type="similarity">
    <text evidence="2 5">Belongs to the pseudouridine synthase TruB family. Type 1 subfamily.</text>
</comment>